<protein>
    <submittedName>
        <fullName evidence="1">Cation transport ATPase</fullName>
    </submittedName>
</protein>
<reference evidence="1 2" key="1">
    <citation type="submission" date="2018-09" db="EMBL/GenBank/DDBJ databases">
        <title>Zymobacter palmae IAM14233 (=T109) whole genome analysis.</title>
        <authorList>
            <person name="Yanase H."/>
        </authorList>
    </citation>
    <scope>NUCLEOTIDE SEQUENCE [LARGE SCALE GENOMIC DNA]</scope>
    <source>
        <strain evidence="1 2">IAM14233</strain>
    </source>
</reference>
<proteinExistence type="predicted"/>
<gene>
    <name evidence="1" type="ORF">ZBT109_1934</name>
</gene>
<evidence type="ECO:0000313" key="2">
    <source>
        <dbReference type="Proteomes" id="UP000267342"/>
    </source>
</evidence>
<name>A0A348HGC8_9GAMM</name>
<sequence>MFTDFDDFHAVGSALSAVVVATSDDHVVAFGAQTFLFDQFNRSAVNFRSRVFGSIKFDRYYAFVQRHAAQSTIGRRQCNDRQVGANARSNQRSVASFSQASYGCNAFQVVGSEHCRVSNGFVQTVERAIQTVVVATSFLQCFSTRNSAFHCFNSFDRIVTSCSFCRTHDSVSTVENGVTYVHDFCTSRQRSVDHGFQRLSGVDNRRVVHLSTLDHVFLCADQASIADFNTQVTTSNHDSVRCFDDAVEDFVGRNGFSTFYFSNETDGFADVALEVVGVLVQQLASVFHVSSRTREGDRDVVDAQFDGRLHVDLVFLGQCRSGQTAALLVDPFVVGQLAANQDFAVYFRCSHASDFEDQAAVVQQQYVAFEQVFCQIFVVTADLMLVTIGTTQVHVDDERLTNFKVDRAFFETCDTNFRTLQVTEDRNVTAIFGRGSAYGFYALTMFFRVAVREVDTDNVDTGFDHGVQNARFVGGRTKRRQNLGATNGLFLCLRHQVFLLCAKWRVVILHVFGIERGR</sequence>
<dbReference type="AlphaFoldDB" id="A0A348HGC8"/>
<dbReference type="KEGG" id="zpl:ZBT109_1934"/>
<evidence type="ECO:0000313" key="1">
    <source>
        <dbReference type="EMBL" id="BBG30680.1"/>
    </source>
</evidence>
<organism evidence="1 2">
    <name type="scientific">Zymobacter palmae</name>
    <dbReference type="NCBI Taxonomy" id="33074"/>
    <lineage>
        <taxon>Bacteria</taxon>
        <taxon>Pseudomonadati</taxon>
        <taxon>Pseudomonadota</taxon>
        <taxon>Gammaproteobacteria</taxon>
        <taxon>Oceanospirillales</taxon>
        <taxon>Halomonadaceae</taxon>
        <taxon>Zymobacter group</taxon>
        <taxon>Zymobacter</taxon>
    </lineage>
</organism>
<accession>A0A348HGC8</accession>
<dbReference type="Proteomes" id="UP000267342">
    <property type="component" value="Chromosome"/>
</dbReference>
<keyword evidence="2" id="KW-1185">Reference proteome</keyword>
<dbReference type="EMBL" id="AP018933">
    <property type="protein sequence ID" value="BBG30680.1"/>
    <property type="molecule type" value="Genomic_DNA"/>
</dbReference>